<evidence type="ECO:0000259" key="3">
    <source>
        <dbReference type="Pfam" id="PF05225"/>
    </source>
</evidence>
<dbReference type="Gene3D" id="1.10.10.60">
    <property type="entry name" value="Homeodomain-like"/>
    <property type="match status" value="1"/>
</dbReference>
<name>A0A8K0GEC7_IGNLU</name>
<evidence type="ECO:0000313" key="4">
    <source>
        <dbReference type="EMBL" id="KAF2901545.1"/>
    </source>
</evidence>
<keyword evidence="5" id="KW-1185">Reference proteome</keyword>
<feature type="compositionally biased region" description="Basic and acidic residues" evidence="2">
    <location>
        <begin position="152"/>
        <end position="166"/>
    </location>
</feature>
<feature type="domain" description="HTH psq-type" evidence="3">
    <location>
        <begin position="10"/>
        <end position="41"/>
    </location>
</feature>
<accession>A0A8K0GEC7</accession>
<dbReference type="SUPFAM" id="SSF46689">
    <property type="entry name" value="Homeodomain-like"/>
    <property type="match status" value="1"/>
</dbReference>
<proteinExistence type="predicted"/>
<dbReference type="GO" id="GO:0003677">
    <property type="term" value="F:DNA binding"/>
    <property type="evidence" value="ECO:0007669"/>
    <property type="project" value="InterPro"/>
</dbReference>
<comment type="subcellular location">
    <subcellularLocation>
        <location evidence="1">Nucleus</location>
    </subcellularLocation>
</comment>
<dbReference type="GO" id="GO:0005634">
    <property type="term" value="C:nucleus"/>
    <property type="evidence" value="ECO:0007669"/>
    <property type="project" value="UniProtKB-SubCell"/>
</dbReference>
<dbReference type="Proteomes" id="UP000801492">
    <property type="component" value="Unassembled WGS sequence"/>
</dbReference>
<feature type="compositionally biased region" description="Basic and acidic residues" evidence="2">
    <location>
        <begin position="173"/>
        <end position="183"/>
    </location>
</feature>
<dbReference type="Pfam" id="PF05225">
    <property type="entry name" value="HTH_psq"/>
    <property type="match status" value="1"/>
</dbReference>
<feature type="region of interest" description="Disordered" evidence="2">
    <location>
        <begin position="114"/>
        <end position="187"/>
    </location>
</feature>
<evidence type="ECO:0000313" key="5">
    <source>
        <dbReference type="Proteomes" id="UP000801492"/>
    </source>
</evidence>
<comment type="caution">
    <text evidence="4">The sequence shown here is derived from an EMBL/GenBank/DDBJ whole genome shotgun (WGS) entry which is preliminary data.</text>
</comment>
<evidence type="ECO:0000256" key="2">
    <source>
        <dbReference type="SAM" id="MobiDB-lite"/>
    </source>
</evidence>
<dbReference type="InterPro" id="IPR007889">
    <property type="entry name" value="HTH_Psq"/>
</dbReference>
<dbReference type="AlphaFoldDB" id="A0A8K0GEC7"/>
<protein>
    <recommendedName>
        <fullName evidence="3">HTH psq-type domain-containing protein</fullName>
    </recommendedName>
</protein>
<feature type="compositionally biased region" description="Polar residues" evidence="2">
    <location>
        <begin position="130"/>
        <end position="143"/>
    </location>
</feature>
<dbReference type="EMBL" id="VTPC01001559">
    <property type="protein sequence ID" value="KAF2901545.1"/>
    <property type="molecule type" value="Genomic_DNA"/>
</dbReference>
<reference evidence="4" key="1">
    <citation type="submission" date="2019-08" db="EMBL/GenBank/DDBJ databases">
        <title>The genome of the North American firefly Photinus pyralis.</title>
        <authorList>
            <consortium name="Photinus pyralis genome working group"/>
            <person name="Fallon T.R."/>
            <person name="Sander Lower S.E."/>
            <person name="Weng J.-K."/>
        </authorList>
    </citation>
    <scope>NUCLEOTIDE SEQUENCE</scope>
    <source>
        <strain evidence="4">TRF0915ILg1</strain>
        <tissue evidence="4">Whole body</tissue>
    </source>
</reference>
<feature type="non-terminal residue" evidence="4">
    <location>
        <position position="1"/>
    </location>
</feature>
<dbReference type="OrthoDB" id="6740472at2759"/>
<evidence type="ECO:0000256" key="1">
    <source>
        <dbReference type="ARBA" id="ARBA00004123"/>
    </source>
</evidence>
<organism evidence="4 5">
    <name type="scientific">Ignelater luminosus</name>
    <name type="common">Cucubano</name>
    <name type="synonym">Pyrophorus luminosus</name>
    <dbReference type="NCBI Taxonomy" id="2038154"/>
    <lineage>
        <taxon>Eukaryota</taxon>
        <taxon>Metazoa</taxon>
        <taxon>Ecdysozoa</taxon>
        <taxon>Arthropoda</taxon>
        <taxon>Hexapoda</taxon>
        <taxon>Insecta</taxon>
        <taxon>Pterygota</taxon>
        <taxon>Neoptera</taxon>
        <taxon>Endopterygota</taxon>
        <taxon>Coleoptera</taxon>
        <taxon>Polyphaga</taxon>
        <taxon>Elateriformia</taxon>
        <taxon>Elateroidea</taxon>
        <taxon>Elateridae</taxon>
        <taxon>Agrypninae</taxon>
        <taxon>Pyrophorini</taxon>
        <taxon>Ignelater</taxon>
    </lineage>
</organism>
<sequence length="234" mass="27105">MGNTPEDITKEAVSKIRNDGYGLRQASKVYGIPVTTLQRYLLKFKQTANIEEELKEYLILSSKIHHGLTKKKCKLLAYELAEKNKLKVPNSWKVNKIEGKDWFKRFRKRRPQISIRKPEATSLARELREQTPQPSTSKESFGSNEADPPLDNFKELTDWEIRERTPESSTNKENCHSPKRNIDPGDFTVENEDFPTEHVSEVEQFVLVCEGERRNKMKMYSVGEITEISDDDIA</sequence>
<gene>
    <name evidence="4" type="ORF">ILUMI_04641</name>
</gene>
<dbReference type="InterPro" id="IPR009057">
    <property type="entry name" value="Homeodomain-like_sf"/>
</dbReference>